<evidence type="ECO:0000313" key="1">
    <source>
        <dbReference type="EMBL" id="KAJ9101030.1"/>
    </source>
</evidence>
<reference evidence="1" key="1">
    <citation type="submission" date="2023-04" db="EMBL/GenBank/DDBJ databases">
        <title>Draft Genome sequencing of Naganishia species isolated from polar environments using Oxford Nanopore Technology.</title>
        <authorList>
            <person name="Leo P."/>
            <person name="Venkateswaran K."/>
        </authorList>
    </citation>
    <scope>NUCLEOTIDE SEQUENCE</scope>
    <source>
        <strain evidence="1">MNA-CCFEE 5423</strain>
    </source>
</reference>
<evidence type="ECO:0000313" key="2">
    <source>
        <dbReference type="Proteomes" id="UP001227268"/>
    </source>
</evidence>
<dbReference type="EMBL" id="JASBWT010000010">
    <property type="protein sequence ID" value="KAJ9101030.1"/>
    <property type="molecule type" value="Genomic_DNA"/>
</dbReference>
<keyword evidence="2" id="KW-1185">Reference proteome</keyword>
<gene>
    <name evidence="1" type="ORF">QFC21_003248</name>
</gene>
<proteinExistence type="predicted"/>
<organism evidence="1 2">
    <name type="scientific">Naganishia friedmannii</name>
    <dbReference type="NCBI Taxonomy" id="89922"/>
    <lineage>
        <taxon>Eukaryota</taxon>
        <taxon>Fungi</taxon>
        <taxon>Dikarya</taxon>
        <taxon>Basidiomycota</taxon>
        <taxon>Agaricomycotina</taxon>
        <taxon>Tremellomycetes</taxon>
        <taxon>Filobasidiales</taxon>
        <taxon>Filobasidiaceae</taxon>
        <taxon>Naganishia</taxon>
    </lineage>
</organism>
<name>A0ACC2VPP0_9TREE</name>
<dbReference type="Proteomes" id="UP001227268">
    <property type="component" value="Unassembled WGS sequence"/>
</dbReference>
<sequence>MLKNRSLPDLLVEIKDLCFLALIIVPRKVVAASQGPRTAVVKAVPVPVAKLVIKAVPAASSVISRTSFIATVPRRQVVTKPIGKAVPVVAVKVSKRAINIKPTSYSVVPTTDSALTMSTKRKFDQFRGAMQTASTSAEVRSCVGLGAERLRV</sequence>
<comment type="caution">
    <text evidence="1">The sequence shown here is derived from an EMBL/GenBank/DDBJ whole genome shotgun (WGS) entry which is preliminary data.</text>
</comment>
<accession>A0ACC2VPP0</accession>
<protein>
    <submittedName>
        <fullName evidence="1">Uncharacterized protein</fullName>
    </submittedName>
</protein>